<dbReference type="GO" id="GO:0005886">
    <property type="term" value="C:plasma membrane"/>
    <property type="evidence" value="ECO:0007669"/>
    <property type="project" value="TreeGrafter"/>
</dbReference>
<dbReference type="InterPro" id="IPR050911">
    <property type="entry name" value="DRAM/TMEM150_Autophagy_Mod"/>
</dbReference>
<accession>A0A2U9BA65</accession>
<sequence>MDPDILRTLGNFPPASCIFSEVMNLAAFVGSVLMFQDFHMPAARCQWALVMFFLIFISTFAIEFRHNRFDAVCTDNPGRPVALSETDAEVFRNEPDQL</sequence>
<evidence type="ECO:0000313" key="2">
    <source>
        <dbReference type="EMBL" id="AWP00652.1"/>
    </source>
</evidence>
<dbReference type="AlphaFoldDB" id="A0A2U9BA65"/>
<dbReference type="Proteomes" id="UP000246464">
    <property type="component" value="Chromosome 4"/>
</dbReference>
<evidence type="ECO:0000313" key="3">
    <source>
        <dbReference type="Proteomes" id="UP000246464"/>
    </source>
</evidence>
<dbReference type="EMBL" id="CP026246">
    <property type="protein sequence ID" value="AWP00652.1"/>
    <property type="molecule type" value="Genomic_DNA"/>
</dbReference>
<feature type="transmembrane region" description="Helical" evidence="1">
    <location>
        <begin position="12"/>
        <end position="35"/>
    </location>
</feature>
<proteinExistence type="predicted"/>
<reference evidence="2 3" key="1">
    <citation type="submission" date="2017-12" db="EMBL/GenBank/DDBJ databases">
        <title>Integrating genomic resources of turbot (Scophthalmus maximus) in depth evaluation of genetic and physical mapping variation across individuals.</title>
        <authorList>
            <person name="Martinez P."/>
        </authorList>
    </citation>
    <scope>NUCLEOTIDE SEQUENCE [LARGE SCALE GENOMIC DNA]</scope>
</reference>
<evidence type="ECO:0000256" key="1">
    <source>
        <dbReference type="SAM" id="Phobius"/>
    </source>
</evidence>
<protein>
    <submittedName>
        <fullName evidence="2">Putative transmembrane protein 150C</fullName>
    </submittedName>
</protein>
<dbReference type="PANTHER" id="PTHR21324">
    <property type="entry name" value="FASTING-INDUCIBLE INTEGRAL MEMBRANE PROTEIN TM6P1-RELATED"/>
    <property type="match status" value="1"/>
</dbReference>
<dbReference type="PANTHER" id="PTHR21324:SF7">
    <property type="entry name" value="TRANSMEMBRANE PROTEIN 150C"/>
    <property type="match status" value="1"/>
</dbReference>
<gene>
    <name evidence="2" type="ORF">SMAX5B_016983</name>
</gene>
<keyword evidence="1" id="KW-1133">Transmembrane helix</keyword>
<dbReference type="STRING" id="52904.ENSSMAP00000015893"/>
<keyword evidence="1" id="KW-0472">Membrane</keyword>
<organism evidence="2 3">
    <name type="scientific">Scophthalmus maximus</name>
    <name type="common">Turbot</name>
    <name type="synonym">Psetta maxima</name>
    <dbReference type="NCBI Taxonomy" id="52904"/>
    <lineage>
        <taxon>Eukaryota</taxon>
        <taxon>Metazoa</taxon>
        <taxon>Chordata</taxon>
        <taxon>Craniata</taxon>
        <taxon>Vertebrata</taxon>
        <taxon>Euteleostomi</taxon>
        <taxon>Actinopterygii</taxon>
        <taxon>Neopterygii</taxon>
        <taxon>Teleostei</taxon>
        <taxon>Neoteleostei</taxon>
        <taxon>Acanthomorphata</taxon>
        <taxon>Carangaria</taxon>
        <taxon>Pleuronectiformes</taxon>
        <taxon>Pleuronectoidei</taxon>
        <taxon>Scophthalmidae</taxon>
        <taxon>Scophthalmus</taxon>
    </lineage>
</organism>
<keyword evidence="3" id="KW-1185">Reference proteome</keyword>
<name>A0A2U9BA65_SCOMX</name>
<feature type="transmembrane region" description="Helical" evidence="1">
    <location>
        <begin position="47"/>
        <end position="64"/>
    </location>
</feature>
<keyword evidence="1 2" id="KW-0812">Transmembrane</keyword>